<dbReference type="EMBL" id="MN447521">
    <property type="protein sequence ID" value="QKQ14770.1"/>
    <property type="molecule type" value="Genomic_DNA"/>
</dbReference>
<evidence type="ECO:0000256" key="6">
    <source>
        <dbReference type="ARBA" id="ARBA00022448"/>
    </source>
</evidence>
<evidence type="ECO:0000259" key="19">
    <source>
        <dbReference type="Pfam" id="PF01059"/>
    </source>
</evidence>
<keyword evidence="9" id="KW-1278">Translocase</keyword>
<comment type="similarity">
    <text evidence="3 17">Belongs to the complex I subunit 4 family.</text>
</comment>
<dbReference type="Pfam" id="PF01059">
    <property type="entry name" value="Oxidored_q5_N"/>
    <property type="match status" value="1"/>
</dbReference>
<feature type="transmembrane region" description="Helical" evidence="17">
    <location>
        <begin position="106"/>
        <end position="128"/>
    </location>
</feature>
<evidence type="ECO:0000256" key="11">
    <source>
        <dbReference type="ARBA" id="ARBA00022989"/>
    </source>
</evidence>
<evidence type="ECO:0000256" key="1">
    <source>
        <dbReference type="ARBA" id="ARBA00003257"/>
    </source>
</evidence>
<dbReference type="GO" id="GO:0015990">
    <property type="term" value="P:electron transport coupled proton transport"/>
    <property type="evidence" value="ECO:0007669"/>
    <property type="project" value="TreeGrafter"/>
</dbReference>
<dbReference type="PRINTS" id="PR01437">
    <property type="entry name" value="NUOXDRDTASE4"/>
</dbReference>
<feature type="transmembrane region" description="Helical" evidence="17">
    <location>
        <begin position="372"/>
        <end position="396"/>
    </location>
</feature>
<evidence type="ECO:0000313" key="20">
    <source>
        <dbReference type="EMBL" id="QKQ14770.1"/>
    </source>
</evidence>
<dbReference type="EC" id="7.1.1.2" evidence="4 17"/>
<feature type="transmembrane region" description="Helical" evidence="17">
    <location>
        <begin position="176"/>
        <end position="199"/>
    </location>
</feature>
<evidence type="ECO:0000256" key="14">
    <source>
        <dbReference type="ARBA" id="ARBA00023128"/>
    </source>
</evidence>
<evidence type="ECO:0000256" key="4">
    <source>
        <dbReference type="ARBA" id="ARBA00012944"/>
    </source>
</evidence>
<keyword evidence="7 17" id="KW-0679">Respiratory chain</keyword>
<evidence type="ECO:0000256" key="10">
    <source>
        <dbReference type="ARBA" id="ARBA00022982"/>
    </source>
</evidence>
<dbReference type="GO" id="GO:0003954">
    <property type="term" value="F:NADH dehydrogenase activity"/>
    <property type="evidence" value="ECO:0007669"/>
    <property type="project" value="TreeGrafter"/>
</dbReference>
<evidence type="ECO:0000256" key="9">
    <source>
        <dbReference type="ARBA" id="ARBA00022967"/>
    </source>
</evidence>
<feature type="domain" description="NADH:quinone oxidoreductase/Mrp antiporter transmembrane" evidence="18">
    <location>
        <begin position="102"/>
        <end position="384"/>
    </location>
</feature>
<dbReference type="GO" id="GO:0031966">
    <property type="term" value="C:mitochondrial membrane"/>
    <property type="evidence" value="ECO:0007669"/>
    <property type="project" value="UniProtKB-SubCell"/>
</dbReference>
<gene>
    <name evidence="20" type="primary">ND4</name>
</gene>
<reference evidence="20" key="1">
    <citation type="journal article" date="2019" name="Mitochondrial DNA Part B Resour">
        <title>Next-generation sequencing yields mitochondrial genome of Coccidophilus cariba Gordon (Coleoptera: Coccinellidae) from museum specimen.</title>
        <authorList>
            <person name="Nattier R."/>
            <person name="Salazar K."/>
        </authorList>
    </citation>
    <scope>NUCLEOTIDE SEQUENCE</scope>
</reference>
<dbReference type="GO" id="GO:0008137">
    <property type="term" value="F:NADH dehydrogenase (ubiquinone) activity"/>
    <property type="evidence" value="ECO:0007669"/>
    <property type="project" value="UniProtKB-UniRule"/>
</dbReference>
<keyword evidence="15 17" id="KW-0472">Membrane</keyword>
<feature type="transmembrane region" description="Helical" evidence="17">
    <location>
        <begin position="268"/>
        <end position="290"/>
    </location>
</feature>
<keyword evidence="12 17" id="KW-0520">NAD</keyword>
<feature type="transmembrane region" description="Helical" evidence="17">
    <location>
        <begin position="135"/>
        <end position="156"/>
    </location>
</feature>
<evidence type="ECO:0000256" key="2">
    <source>
        <dbReference type="ARBA" id="ARBA00004225"/>
    </source>
</evidence>
<keyword evidence="13 17" id="KW-0830">Ubiquinone</keyword>
<evidence type="ECO:0000256" key="8">
    <source>
        <dbReference type="ARBA" id="ARBA00022692"/>
    </source>
</evidence>
<dbReference type="InterPro" id="IPR001750">
    <property type="entry name" value="ND/Mrp_TM"/>
</dbReference>
<evidence type="ECO:0000256" key="16">
    <source>
        <dbReference type="ARBA" id="ARBA00049551"/>
    </source>
</evidence>
<feature type="transmembrane region" description="Helical" evidence="17">
    <location>
        <begin position="52"/>
        <end position="70"/>
    </location>
</feature>
<keyword evidence="8 17" id="KW-0812">Transmembrane</keyword>
<evidence type="ECO:0000256" key="3">
    <source>
        <dbReference type="ARBA" id="ARBA00009025"/>
    </source>
</evidence>
<dbReference type="GO" id="GO:0048039">
    <property type="term" value="F:ubiquinone binding"/>
    <property type="evidence" value="ECO:0007669"/>
    <property type="project" value="TreeGrafter"/>
</dbReference>
<sequence length="440" mass="51573">MMKMLLFMFFLIPVCSNFWILSFMILFITFMFMLKIPSLNFNFLGFLMGYDFLSYFLILLSFLICFLMLVASEMIFFKKNYLFLFNFMILMLLISLVLVFCSLNMFMFYLFFEMSLIPTLILIIGWGFQPERIQAGMYLMFYTLMGSMPLMVFMFYCYKMSSSLDYFFLTFNFNSLLMFFMMSMVFLVKIPMFLVHLWLPKAHVEAPVSGSMILAGVMLKLGGYGLMRFLLMFLQLGTKLNIFIINFSLIGGLLISILCIRQSDLKSLIAYSSVVHMGIMLSGLLTFSYWGFIGSLVLMIAHGLCSSGLFVLVNLYYERFMSRSIYILKGMINIMPLLSLWWFLLVSSNMAAPPSLNLLGEIILMNSLISNFYFWMIFLMLISFFSAVYSIYLYSYTQHGKFIMSVYSIKMITFREFFLLMMHWVPLNVLFLKSNLFLFL</sequence>
<evidence type="ECO:0000259" key="18">
    <source>
        <dbReference type="Pfam" id="PF00361"/>
    </source>
</evidence>
<feature type="transmembrane region" description="Helical" evidence="17">
    <location>
        <begin position="82"/>
        <end position="100"/>
    </location>
</feature>
<dbReference type="AlphaFoldDB" id="A0A6N0GXR2"/>
<keyword evidence="6 17" id="KW-0813">Transport</keyword>
<name>A0A6N0GXR2_9CUCU</name>
<feature type="transmembrane region" description="Helical" evidence="17">
    <location>
        <begin position="240"/>
        <end position="261"/>
    </location>
</feature>
<evidence type="ECO:0000256" key="5">
    <source>
        <dbReference type="ARBA" id="ARBA00021006"/>
    </source>
</evidence>
<evidence type="ECO:0000256" key="12">
    <source>
        <dbReference type="ARBA" id="ARBA00023027"/>
    </source>
</evidence>
<comment type="subcellular location">
    <subcellularLocation>
        <location evidence="2 17">Mitochondrion membrane</location>
        <topology evidence="2 17">Multi-pass membrane protein</topology>
    </subcellularLocation>
</comment>
<dbReference type="PANTHER" id="PTHR43507:SF20">
    <property type="entry name" value="NADH-UBIQUINONE OXIDOREDUCTASE CHAIN 4"/>
    <property type="match status" value="1"/>
</dbReference>
<comment type="function">
    <text evidence="1">Core subunit of the mitochondrial membrane respiratory chain NADH dehydrogenase (Complex I) that is believed to belong to the minimal assembly required for catalysis. Complex I functions in the transfer of electrons from NADH to the respiratory chain. The immediate electron acceptor for the enzyme is believed to be ubiquinone.</text>
</comment>
<dbReference type="PANTHER" id="PTHR43507">
    <property type="entry name" value="NADH-UBIQUINONE OXIDOREDUCTASE CHAIN 4"/>
    <property type="match status" value="1"/>
</dbReference>
<dbReference type="InterPro" id="IPR003918">
    <property type="entry name" value="NADH_UbQ_OxRdtase"/>
</dbReference>
<keyword evidence="14 17" id="KW-0496">Mitochondrion</keyword>
<comment type="catalytic activity">
    <reaction evidence="16 17">
        <text>a ubiquinone + NADH + 5 H(+)(in) = a ubiquinol + NAD(+) + 4 H(+)(out)</text>
        <dbReference type="Rhea" id="RHEA:29091"/>
        <dbReference type="Rhea" id="RHEA-COMP:9565"/>
        <dbReference type="Rhea" id="RHEA-COMP:9566"/>
        <dbReference type="ChEBI" id="CHEBI:15378"/>
        <dbReference type="ChEBI" id="CHEBI:16389"/>
        <dbReference type="ChEBI" id="CHEBI:17976"/>
        <dbReference type="ChEBI" id="CHEBI:57540"/>
        <dbReference type="ChEBI" id="CHEBI:57945"/>
        <dbReference type="EC" id="7.1.1.2"/>
    </reaction>
</comment>
<feature type="transmembrane region" description="Helical" evidence="17">
    <location>
        <begin position="417"/>
        <end position="439"/>
    </location>
</feature>
<evidence type="ECO:0000256" key="17">
    <source>
        <dbReference type="RuleBase" id="RU003297"/>
    </source>
</evidence>
<evidence type="ECO:0000256" key="15">
    <source>
        <dbReference type="ARBA" id="ARBA00023136"/>
    </source>
</evidence>
<accession>A0A6N0GXR2</accession>
<feature type="transmembrane region" description="Helical" evidence="17">
    <location>
        <begin position="326"/>
        <end position="352"/>
    </location>
</feature>
<keyword evidence="10 17" id="KW-0249">Electron transport</keyword>
<dbReference type="Pfam" id="PF00361">
    <property type="entry name" value="Proton_antipo_M"/>
    <property type="match status" value="1"/>
</dbReference>
<protein>
    <recommendedName>
        <fullName evidence="5 17">NADH-ubiquinone oxidoreductase chain 4</fullName>
        <ecNumber evidence="4 17">7.1.1.2</ecNumber>
    </recommendedName>
</protein>
<feature type="transmembrane region" description="Helical" evidence="17">
    <location>
        <begin position="211"/>
        <end position="234"/>
    </location>
</feature>
<feature type="transmembrane region" description="Helical" evidence="17">
    <location>
        <begin position="296"/>
        <end position="317"/>
    </location>
</feature>
<feature type="transmembrane region" description="Helical" evidence="17">
    <location>
        <begin position="7"/>
        <end position="32"/>
    </location>
</feature>
<dbReference type="InterPro" id="IPR000260">
    <property type="entry name" value="NADH4_N"/>
</dbReference>
<proteinExistence type="inferred from homology"/>
<comment type="function">
    <text evidence="17">Core subunit of the mitochondrial membrane respiratory chain NADH dehydrogenase (Complex I) which catalyzes electron transfer from NADH through the respiratory chain, using ubiquinone as an electron acceptor. Essential for the catalytic activity and assembly of complex I.</text>
</comment>
<keyword evidence="11 17" id="KW-1133">Transmembrane helix</keyword>
<feature type="domain" description="NADH:ubiquinone oxidoreductase chain 4 N-terminal" evidence="19">
    <location>
        <begin position="1"/>
        <end position="98"/>
    </location>
</feature>
<geneLocation type="mitochondrion" evidence="20"/>
<evidence type="ECO:0000256" key="13">
    <source>
        <dbReference type="ARBA" id="ARBA00023075"/>
    </source>
</evidence>
<organism evidence="20">
    <name type="scientific">Coccidophilus cariba</name>
    <dbReference type="NCBI Taxonomy" id="2743657"/>
    <lineage>
        <taxon>Eukaryota</taxon>
        <taxon>Metazoa</taxon>
        <taxon>Ecdysozoa</taxon>
        <taxon>Arthropoda</taxon>
        <taxon>Hexapoda</taxon>
        <taxon>Insecta</taxon>
        <taxon>Pterygota</taxon>
        <taxon>Neoptera</taxon>
        <taxon>Endopterygota</taxon>
        <taxon>Coleoptera</taxon>
        <taxon>Polyphaga</taxon>
        <taxon>Cucujiformia</taxon>
        <taxon>Coccinelloidea</taxon>
        <taxon>Coccinellidae</taxon>
        <taxon>Sticholotidinae</taxon>
        <taxon>Microweiseini</taxon>
        <taxon>Coccidophilus</taxon>
    </lineage>
</organism>
<evidence type="ECO:0000256" key="7">
    <source>
        <dbReference type="ARBA" id="ARBA00022660"/>
    </source>
</evidence>
<dbReference type="GO" id="GO:0042773">
    <property type="term" value="P:ATP synthesis coupled electron transport"/>
    <property type="evidence" value="ECO:0007669"/>
    <property type="project" value="InterPro"/>
</dbReference>